<evidence type="ECO:0000256" key="1">
    <source>
        <dbReference type="SAM" id="SignalP"/>
    </source>
</evidence>
<dbReference type="SUPFAM" id="SSF53850">
    <property type="entry name" value="Periplasmic binding protein-like II"/>
    <property type="match status" value="1"/>
</dbReference>
<gene>
    <name evidence="2" type="ORF">BD293_4109</name>
</gene>
<keyword evidence="3" id="KW-1185">Reference proteome</keyword>
<dbReference type="PANTHER" id="PTHR42941:SF1">
    <property type="entry name" value="SLL1037 PROTEIN"/>
    <property type="match status" value="1"/>
</dbReference>
<reference evidence="2 3" key="1">
    <citation type="submission" date="2019-06" db="EMBL/GenBank/DDBJ databases">
        <title>Genomic Encyclopedia of Archaeal and Bacterial Type Strains, Phase II (KMG-II): from individual species to whole genera.</title>
        <authorList>
            <person name="Goeker M."/>
        </authorList>
    </citation>
    <scope>NUCLEOTIDE SEQUENCE [LARGE SCALE GENOMIC DNA]</scope>
    <source>
        <strain evidence="2 3">DSM 18423</strain>
    </source>
</reference>
<feature type="signal peptide" evidence="1">
    <location>
        <begin position="1"/>
        <end position="31"/>
    </location>
</feature>
<name>A0A543K3Z0_9RHOB</name>
<dbReference type="NCBIfam" id="TIGR02122">
    <property type="entry name" value="TRAP_TAXI"/>
    <property type="match status" value="1"/>
</dbReference>
<proteinExistence type="predicted"/>
<sequence>MTMKRFQRTTASVVSVFALSAALGTASPAAAEERSYILTTAGTGGTFYPVGVALATLAKMQLQAAHGIDISAISSAGSGENVGLMRDDQAQFGIYLAIFGQWAREGSGILESEGPQENLRSIALLWPSVKHILVTSDRAETGTVDDLRDFDGRFSIGARNSGTEHSARFYLGNFGINVDEDMDTVYQGFAPSVESMINGNIHGMIVNSGFGVGSVTQAKAQMGDGVTLLSFTEDQAAAFDGGLNMYFPITIPAETYPNQPEPVDTIAQPNFLSVNADVPEEDVYLFTKAIYENLGFLCNVHIATCDMSLDNALAGLPLPLHAGAARYFEEAGLEIPDNLQPVD</sequence>
<protein>
    <recommendedName>
        <fullName evidence="4">TRAP transporter TAXI family solute receptor</fullName>
    </recommendedName>
</protein>
<evidence type="ECO:0008006" key="4">
    <source>
        <dbReference type="Google" id="ProtNLM"/>
    </source>
</evidence>
<evidence type="ECO:0000313" key="3">
    <source>
        <dbReference type="Proteomes" id="UP000320582"/>
    </source>
</evidence>
<dbReference type="Pfam" id="PF16868">
    <property type="entry name" value="NMT1_3"/>
    <property type="match status" value="1"/>
</dbReference>
<dbReference type="CDD" id="cd13520">
    <property type="entry name" value="PBP2_TAXI_TRAP"/>
    <property type="match status" value="1"/>
</dbReference>
<dbReference type="EMBL" id="VFPT01000004">
    <property type="protein sequence ID" value="TQM89803.1"/>
    <property type="molecule type" value="Genomic_DNA"/>
</dbReference>
<evidence type="ECO:0000313" key="2">
    <source>
        <dbReference type="EMBL" id="TQM89803.1"/>
    </source>
</evidence>
<dbReference type="InterPro" id="IPR011852">
    <property type="entry name" value="TRAP_TAXI"/>
</dbReference>
<keyword evidence="1" id="KW-0732">Signal</keyword>
<dbReference type="PANTHER" id="PTHR42941">
    <property type="entry name" value="SLL1037 PROTEIN"/>
    <property type="match status" value="1"/>
</dbReference>
<feature type="chain" id="PRO_5022147363" description="TRAP transporter TAXI family solute receptor" evidence="1">
    <location>
        <begin position="32"/>
        <end position="343"/>
    </location>
</feature>
<dbReference type="RefSeq" id="WP_246086415.1">
    <property type="nucleotide sequence ID" value="NZ_VFPT01000004.1"/>
</dbReference>
<dbReference type="Proteomes" id="UP000320582">
    <property type="component" value="Unassembled WGS sequence"/>
</dbReference>
<organism evidence="2 3">
    <name type="scientific">Roseinatronobacter monicus</name>
    <dbReference type="NCBI Taxonomy" id="393481"/>
    <lineage>
        <taxon>Bacteria</taxon>
        <taxon>Pseudomonadati</taxon>
        <taxon>Pseudomonadota</taxon>
        <taxon>Alphaproteobacteria</taxon>
        <taxon>Rhodobacterales</taxon>
        <taxon>Paracoccaceae</taxon>
        <taxon>Roseinatronobacter</taxon>
    </lineage>
</organism>
<accession>A0A543K3Z0</accession>
<comment type="caution">
    <text evidence="2">The sequence shown here is derived from an EMBL/GenBank/DDBJ whole genome shotgun (WGS) entry which is preliminary data.</text>
</comment>
<dbReference type="Gene3D" id="3.40.190.10">
    <property type="entry name" value="Periplasmic binding protein-like II"/>
    <property type="match status" value="2"/>
</dbReference>
<dbReference type="AlphaFoldDB" id="A0A543K3Z0"/>